<dbReference type="PIRSF" id="PIRSF036979">
    <property type="entry name" value="Arginase"/>
    <property type="match status" value="1"/>
</dbReference>
<dbReference type="Gene3D" id="3.40.800.10">
    <property type="entry name" value="Ureohydrolase domain"/>
    <property type="match status" value="1"/>
</dbReference>
<evidence type="ECO:0000313" key="8">
    <source>
        <dbReference type="Proteomes" id="UP000054639"/>
    </source>
</evidence>
<evidence type="ECO:0000313" key="6">
    <source>
        <dbReference type="EMBL" id="KTD47668.1"/>
    </source>
</evidence>
<evidence type="ECO:0000256" key="1">
    <source>
        <dbReference type="ARBA" id="ARBA00009227"/>
    </source>
</evidence>
<reference evidence="6 8" key="1">
    <citation type="submission" date="2015-11" db="EMBL/GenBank/DDBJ databases">
        <title>Genomic analysis of 38 Legionella species identifies large and diverse effector repertoires.</title>
        <authorList>
            <person name="Burstein D."/>
            <person name="Amaro F."/>
            <person name="Zusman T."/>
            <person name="Lifshitz Z."/>
            <person name="Cohen O."/>
            <person name="Gilbert J.A."/>
            <person name="Pupko T."/>
            <person name="Shuman H.A."/>
            <person name="Segal G."/>
        </authorList>
    </citation>
    <scope>NUCLEOTIDE SEQUENCE [LARGE SCALE GENOMIC DNA]</scope>
    <source>
        <strain evidence="6 8">ATCC 49507</strain>
    </source>
</reference>
<dbReference type="InterPro" id="IPR006035">
    <property type="entry name" value="Ureohydrolase"/>
</dbReference>
<name>A0A378KYI4_9GAMM</name>
<dbReference type="EMBL" id="UGOW01000001">
    <property type="protein sequence ID" value="STY18577.1"/>
    <property type="molecule type" value="Genomic_DNA"/>
</dbReference>
<evidence type="ECO:0000313" key="7">
    <source>
        <dbReference type="EMBL" id="STY18577.1"/>
    </source>
</evidence>
<feature type="binding site" evidence="4">
    <location>
        <position position="157"/>
    </location>
    <ligand>
        <name>Mn(2+)</name>
        <dbReference type="ChEBI" id="CHEBI:29035"/>
        <label>1</label>
    </ligand>
</feature>
<evidence type="ECO:0000256" key="2">
    <source>
        <dbReference type="ARBA" id="ARBA00022723"/>
    </source>
</evidence>
<feature type="binding site" evidence="4">
    <location>
        <position position="155"/>
    </location>
    <ligand>
        <name>Mn(2+)</name>
        <dbReference type="ChEBI" id="CHEBI:29035"/>
        <label>1</label>
    </ligand>
</feature>
<dbReference type="NCBIfam" id="TIGR01230">
    <property type="entry name" value="agmatinase"/>
    <property type="match status" value="1"/>
</dbReference>
<sequence>MSDFEPASQKPVLTKSIPYEGIPTFLRSEYTRDLKGVDFAIYGVPFDLSTFNRSGARFGPRSIRDLSCYLSILGTCWPHKYRIDHQFKIIDYGDIGFFPGQIDTMLQNLESTIKELSSHDVLTLGLGGDHLVAYPAIKALAQKHGPLSLIHFDAHTDTVQMPHLTHGSMFYYAVKEGLVDPESSIQIGIRTSVPETPKLHVITANQCFEMGAKQVVDTIRNIVGTRKCYISLDVDCMDPAFTPGTGTPMPGGLTSAMQREILWGLVGLNMIGGDVVEVSPPYDVAQTTALVGATVAIDMLYILGDTKLRKVK</sequence>
<protein>
    <submittedName>
        <fullName evidence="7">Agmatinase</fullName>
        <ecNumber evidence="7">3.5.3.11</ecNumber>
    </submittedName>
</protein>
<dbReference type="STRING" id="45072.Lqua_2061"/>
<feature type="binding site" evidence="4">
    <location>
        <position position="233"/>
    </location>
    <ligand>
        <name>Mn(2+)</name>
        <dbReference type="ChEBI" id="CHEBI:29035"/>
        <label>1</label>
    </ligand>
</feature>
<dbReference type="InterPro" id="IPR023696">
    <property type="entry name" value="Ureohydrolase_dom_sf"/>
</dbReference>
<keyword evidence="8" id="KW-1185">Reference proteome</keyword>
<evidence type="ECO:0000313" key="9">
    <source>
        <dbReference type="Proteomes" id="UP000254230"/>
    </source>
</evidence>
<evidence type="ECO:0000256" key="5">
    <source>
        <dbReference type="RuleBase" id="RU003684"/>
    </source>
</evidence>
<proteinExistence type="inferred from homology"/>
<dbReference type="GO" id="GO:0046872">
    <property type="term" value="F:metal ion binding"/>
    <property type="evidence" value="ECO:0007669"/>
    <property type="project" value="UniProtKB-KW"/>
</dbReference>
<dbReference type="InterPro" id="IPR005925">
    <property type="entry name" value="Agmatinase-rel"/>
</dbReference>
<evidence type="ECO:0000256" key="4">
    <source>
        <dbReference type="PIRSR" id="PIRSR036979-1"/>
    </source>
</evidence>
<keyword evidence="4" id="KW-0464">Manganese</keyword>
<comment type="similarity">
    <text evidence="1">Belongs to the arginase family. Agmatinase subfamily.</text>
</comment>
<dbReference type="GO" id="GO:0008783">
    <property type="term" value="F:agmatinase activity"/>
    <property type="evidence" value="ECO:0007669"/>
    <property type="project" value="UniProtKB-EC"/>
</dbReference>
<comment type="cofactor">
    <cofactor evidence="4">
        <name>Mn(2+)</name>
        <dbReference type="ChEBI" id="CHEBI:29035"/>
    </cofactor>
    <text evidence="4">Binds 2 manganese ions per subunit.</text>
</comment>
<gene>
    <name evidence="7" type="primary">speB_2</name>
    <name evidence="6" type="synonym">speB</name>
    <name evidence="6" type="ORF">Lqua_2061</name>
    <name evidence="7" type="ORF">NCTC12376_02397</name>
</gene>
<reference evidence="7 9" key="2">
    <citation type="submission" date="2018-06" db="EMBL/GenBank/DDBJ databases">
        <authorList>
            <consortium name="Pathogen Informatics"/>
            <person name="Doyle S."/>
        </authorList>
    </citation>
    <scope>NUCLEOTIDE SEQUENCE [LARGE SCALE GENOMIC DNA]</scope>
    <source>
        <strain evidence="7 9">NCTC12376</strain>
    </source>
</reference>
<dbReference type="InterPro" id="IPR020855">
    <property type="entry name" value="Ureohydrolase_Mn_BS"/>
</dbReference>
<dbReference type="AlphaFoldDB" id="A0A378KYI4"/>
<feature type="binding site" evidence="4">
    <location>
        <position position="153"/>
    </location>
    <ligand>
        <name>Mn(2+)</name>
        <dbReference type="ChEBI" id="CHEBI:29035"/>
        <label>1</label>
    </ligand>
</feature>
<dbReference type="NCBIfam" id="NF002564">
    <property type="entry name" value="PRK02190.1"/>
    <property type="match status" value="1"/>
</dbReference>
<dbReference type="SUPFAM" id="SSF52768">
    <property type="entry name" value="Arginase/deacetylase"/>
    <property type="match status" value="1"/>
</dbReference>
<dbReference type="EC" id="3.5.3.11" evidence="7"/>
<keyword evidence="3 5" id="KW-0378">Hydrolase</keyword>
<dbReference type="Pfam" id="PF00491">
    <property type="entry name" value="Arginase"/>
    <property type="match status" value="1"/>
</dbReference>
<dbReference type="GO" id="GO:0033389">
    <property type="term" value="P:putrescine biosynthetic process from arginine, via agmatine"/>
    <property type="evidence" value="ECO:0007669"/>
    <property type="project" value="TreeGrafter"/>
</dbReference>
<dbReference type="PANTHER" id="PTHR11358">
    <property type="entry name" value="ARGINASE/AGMATINASE"/>
    <property type="match status" value="1"/>
</dbReference>
<dbReference type="PROSITE" id="PS51409">
    <property type="entry name" value="ARGINASE_2"/>
    <property type="match status" value="1"/>
</dbReference>
<keyword evidence="2 4" id="KW-0479">Metal-binding</keyword>
<dbReference type="PANTHER" id="PTHR11358:SF26">
    <property type="entry name" value="GUANIDINO ACID HYDROLASE, MITOCHONDRIAL"/>
    <property type="match status" value="1"/>
</dbReference>
<evidence type="ECO:0000256" key="3">
    <source>
        <dbReference type="ARBA" id="ARBA00022801"/>
    </source>
</evidence>
<dbReference type="Proteomes" id="UP000254230">
    <property type="component" value="Unassembled WGS sequence"/>
</dbReference>
<dbReference type="CDD" id="cd11592">
    <property type="entry name" value="Agmatinase_PAH"/>
    <property type="match status" value="1"/>
</dbReference>
<feature type="binding site" evidence="4">
    <location>
        <position position="130"/>
    </location>
    <ligand>
        <name>Mn(2+)</name>
        <dbReference type="ChEBI" id="CHEBI:29035"/>
        <label>1</label>
    </ligand>
</feature>
<dbReference type="Proteomes" id="UP000054639">
    <property type="component" value="Unassembled WGS sequence"/>
</dbReference>
<dbReference type="RefSeq" id="WP_058474211.1">
    <property type="nucleotide sequence ID" value="NZ_CAAAIL010000001.1"/>
</dbReference>
<accession>A0A378KYI4</accession>
<dbReference type="PROSITE" id="PS01053">
    <property type="entry name" value="ARGINASE_1"/>
    <property type="match status" value="1"/>
</dbReference>
<dbReference type="EMBL" id="LNYR01000031">
    <property type="protein sequence ID" value="KTD47668.1"/>
    <property type="molecule type" value="Genomic_DNA"/>
</dbReference>
<feature type="binding site" evidence="4">
    <location>
        <position position="235"/>
    </location>
    <ligand>
        <name>Mn(2+)</name>
        <dbReference type="ChEBI" id="CHEBI:29035"/>
        <label>1</label>
    </ligand>
</feature>
<organism evidence="7 9">
    <name type="scientific">Legionella quateirensis</name>
    <dbReference type="NCBI Taxonomy" id="45072"/>
    <lineage>
        <taxon>Bacteria</taxon>
        <taxon>Pseudomonadati</taxon>
        <taxon>Pseudomonadota</taxon>
        <taxon>Gammaproteobacteria</taxon>
        <taxon>Legionellales</taxon>
        <taxon>Legionellaceae</taxon>
        <taxon>Legionella</taxon>
    </lineage>
</organism>